<accession>A0A7W8EHC0</accession>
<feature type="transmembrane region" description="Helical" evidence="7">
    <location>
        <begin position="142"/>
        <end position="162"/>
    </location>
</feature>
<keyword evidence="10" id="KW-1185">Reference proteome</keyword>
<comment type="subcellular location">
    <subcellularLocation>
        <location evidence="1">Cell membrane</location>
        <topology evidence="1">Multi-pass membrane protein</topology>
    </subcellularLocation>
</comment>
<evidence type="ECO:0000256" key="6">
    <source>
        <dbReference type="ARBA" id="ARBA00023136"/>
    </source>
</evidence>
<dbReference type="RefSeq" id="WP_184963151.1">
    <property type="nucleotide sequence ID" value="NZ_JACHIN010000005.1"/>
</dbReference>
<dbReference type="PANTHER" id="PTHR32322">
    <property type="entry name" value="INNER MEMBRANE TRANSPORTER"/>
    <property type="match status" value="1"/>
</dbReference>
<feature type="domain" description="EamA" evidence="8">
    <location>
        <begin position="4"/>
        <end position="131"/>
    </location>
</feature>
<keyword evidence="3" id="KW-1003">Cell membrane</keyword>
<name>A0A7W8EHC0_9ACTN</name>
<evidence type="ECO:0000256" key="3">
    <source>
        <dbReference type="ARBA" id="ARBA00022475"/>
    </source>
</evidence>
<evidence type="ECO:0000256" key="7">
    <source>
        <dbReference type="SAM" id="Phobius"/>
    </source>
</evidence>
<keyword evidence="5 7" id="KW-1133">Transmembrane helix</keyword>
<sequence>MNRLLLIVAAVGWGAATTATKYALDGFGPLTLLVVKLAAATAVLWVVLLLRGRRDGAPGPWRFALLGLFEPALAYGGLTLGLTFTTATNASLLGATESAFVLVLAAMFLKERIRSRSVLGLVLALLGVLVLDGGGFGSGFNVGDLIVLGGSLAAAVYVTLAAKTAPTVDALTMTTYQFTYATAIVLPLAVWPWMSGREPLPTDVAAPYWLAAIFVGGVCFALGFVLYNHAIRHIPAGTAGVILNMVPVIGVLTAVAFLGEALTVWHVAGAALVVAGIMLFPAVKGEKRAEARTHRVRASAFTRQD</sequence>
<feature type="transmembrane region" description="Helical" evidence="7">
    <location>
        <begin position="29"/>
        <end position="51"/>
    </location>
</feature>
<proteinExistence type="inferred from homology"/>
<dbReference type="GO" id="GO:0005886">
    <property type="term" value="C:plasma membrane"/>
    <property type="evidence" value="ECO:0007669"/>
    <property type="project" value="UniProtKB-SubCell"/>
</dbReference>
<evidence type="ECO:0000256" key="4">
    <source>
        <dbReference type="ARBA" id="ARBA00022692"/>
    </source>
</evidence>
<evidence type="ECO:0000259" key="8">
    <source>
        <dbReference type="Pfam" id="PF00892"/>
    </source>
</evidence>
<feature type="transmembrane region" description="Helical" evidence="7">
    <location>
        <begin position="90"/>
        <end position="109"/>
    </location>
</feature>
<keyword evidence="4 7" id="KW-0812">Transmembrane</keyword>
<dbReference type="Proteomes" id="UP000568380">
    <property type="component" value="Unassembled WGS sequence"/>
</dbReference>
<evidence type="ECO:0000256" key="5">
    <source>
        <dbReference type="ARBA" id="ARBA00022989"/>
    </source>
</evidence>
<dbReference type="PANTHER" id="PTHR32322:SF18">
    <property type="entry name" value="S-ADENOSYLMETHIONINE_S-ADENOSYLHOMOCYSTEINE TRANSPORTER"/>
    <property type="match status" value="1"/>
</dbReference>
<reference evidence="9 10" key="1">
    <citation type="submission" date="2020-08" db="EMBL/GenBank/DDBJ databases">
        <title>Genomic Encyclopedia of Type Strains, Phase IV (KMG-IV): sequencing the most valuable type-strain genomes for metagenomic binning, comparative biology and taxonomic classification.</title>
        <authorList>
            <person name="Goeker M."/>
        </authorList>
    </citation>
    <scope>NUCLEOTIDE SEQUENCE [LARGE SCALE GENOMIC DNA]</scope>
    <source>
        <strain evidence="9 10">DSM 45385</strain>
    </source>
</reference>
<dbReference type="InterPro" id="IPR037185">
    <property type="entry name" value="EmrE-like"/>
</dbReference>
<keyword evidence="6 7" id="KW-0472">Membrane</keyword>
<comment type="similarity">
    <text evidence="2">Belongs to the EamA transporter family.</text>
</comment>
<comment type="caution">
    <text evidence="9">The sequence shown here is derived from an EMBL/GenBank/DDBJ whole genome shotgun (WGS) entry which is preliminary data.</text>
</comment>
<dbReference type="Gene3D" id="1.10.3730.20">
    <property type="match status" value="1"/>
</dbReference>
<feature type="domain" description="EamA" evidence="8">
    <location>
        <begin position="142"/>
        <end position="279"/>
    </location>
</feature>
<dbReference type="SUPFAM" id="SSF103481">
    <property type="entry name" value="Multidrug resistance efflux transporter EmrE"/>
    <property type="match status" value="2"/>
</dbReference>
<evidence type="ECO:0000313" key="10">
    <source>
        <dbReference type="Proteomes" id="UP000568380"/>
    </source>
</evidence>
<feature type="transmembrane region" description="Helical" evidence="7">
    <location>
        <begin position="239"/>
        <end position="258"/>
    </location>
</feature>
<protein>
    <submittedName>
        <fullName evidence="9">Drug/metabolite transporter (DMT)-like permease</fullName>
    </submittedName>
</protein>
<feature type="transmembrane region" description="Helical" evidence="7">
    <location>
        <begin position="63"/>
        <end position="84"/>
    </location>
</feature>
<evidence type="ECO:0000256" key="2">
    <source>
        <dbReference type="ARBA" id="ARBA00007362"/>
    </source>
</evidence>
<dbReference type="EMBL" id="JACHIN010000005">
    <property type="protein sequence ID" value="MBB5078402.1"/>
    <property type="molecule type" value="Genomic_DNA"/>
</dbReference>
<evidence type="ECO:0000313" key="9">
    <source>
        <dbReference type="EMBL" id="MBB5078402.1"/>
    </source>
</evidence>
<dbReference type="Pfam" id="PF00892">
    <property type="entry name" value="EamA"/>
    <property type="match status" value="2"/>
</dbReference>
<dbReference type="InterPro" id="IPR050638">
    <property type="entry name" value="AA-Vitamin_Transporters"/>
</dbReference>
<feature type="transmembrane region" description="Helical" evidence="7">
    <location>
        <begin position="264"/>
        <end position="283"/>
    </location>
</feature>
<feature type="transmembrane region" description="Helical" evidence="7">
    <location>
        <begin position="174"/>
        <end position="194"/>
    </location>
</feature>
<feature type="transmembrane region" description="Helical" evidence="7">
    <location>
        <begin position="118"/>
        <end position="136"/>
    </location>
</feature>
<gene>
    <name evidence="9" type="ORF">HNR40_003888</name>
</gene>
<feature type="transmembrane region" description="Helical" evidence="7">
    <location>
        <begin position="206"/>
        <end position="227"/>
    </location>
</feature>
<dbReference type="AlphaFoldDB" id="A0A7W8EHC0"/>
<evidence type="ECO:0000256" key="1">
    <source>
        <dbReference type="ARBA" id="ARBA00004651"/>
    </source>
</evidence>
<organism evidence="9 10">
    <name type="scientific">Nonomuraea endophytica</name>
    <dbReference type="NCBI Taxonomy" id="714136"/>
    <lineage>
        <taxon>Bacteria</taxon>
        <taxon>Bacillati</taxon>
        <taxon>Actinomycetota</taxon>
        <taxon>Actinomycetes</taxon>
        <taxon>Streptosporangiales</taxon>
        <taxon>Streptosporangiaceae</taxon>
        <taxon>Nonomuraea</taxon>
    </lineage>
</organism>
<dbReference type="InterPro" id="IPR000620">
    <property type="entry name" value="EamA_dom"/>
</dbReference>